<protein>
    <submittedName>
        <fullName evidence="3">Uncharacterized protein</fullName>
    </submittedName>
</protein>
<keyword evidence="2" id="KW-1133">Transmembrane helix</keyword>
<feature type="transmembrane region" description="Helical" evidence="2">
    <location>
        <begin position="62"/>
        <end position="88"/>
    </location>
</feature>
<evidence type="ECO:0000256" key="1">
    <source>
        <dbReference type="SAM" id="MobiDB-lite"/>
    </source>
</evidence>
<accession>A0ABR3BP41</accession>
<sequence length="152" mass="17313">MKAEYGDDLLTLSNNTTYKSGDLGSFFPLLSRFLSFRFPVVLSTYPFTAVLRWPASLHGHQLYATFAILVTMLLSIILSSLISSLPLASNRRSSSIWRPINIDNFYALHISFQLEPMCHHDIGDHHDTREKRSKCGGERSVLHSKRSGRKMR</sequence>
<dbReference type="EMBL" id="ATAM02000008">
    <property type="protein sequence ID" value="KAL0245843.1"/>
    <property type="molecule type" value="Genomic_DNA"/>
</dbReference>
<evidence type="ECO:0000313" key="4">
    <source>
        <dbReference type="Proteomes" id="UP000054399"/>
    </source>
</evidence>
<reference evidence="3" key="1">
    <citation type="submission" date="2015-01" db="EMBL/GenBank/DDBJ databases">
        <authorList>
            <consortium name="The Broad Institute Genomics Platform"/>
            <person name="Cuomo C."/>
            <person name="Litvintseva A."/>
            <person name="Chen Y."/>
            <person name="Heitman J."/>
            <person name="Sun S."/>
            <person name="Springer D."/>
            <person name="Dromer F."/>
            <person name="Young S."/>
            <person name="Zeng Q."/>
            <person name="Gargeya S."/>
            <person name="Abouelleil A."/>
            <person name="Alvarado L."/>
            <person name="Chapman S.B."/>
            <person name="Gainer-Dewar J."/>
            <person name="Goldberg J."/>
            <person name="Griggs A."/>
            <person name="Gujja S."/>
            <person name="Hansen M."/>
            <person name="Howarth C."/>
            <person name="Imamovic A."/>
            <person name="Larimer J."/>
            <person name="Murphy C."/>
            <person name="Naylor J."/>
            <person name="Pearson M."/>
            <person name="Priest M."/>
            <person name="Roberts A."/>
            <person name="Saif S."/>
            <person name="Shea T."/>
            <person name="Sykes S."/>
            <person name="Wortman J."/>
            <person name="Nusbaum C."/>
            <person name="Birren B."/>
        </authorList>
    </citation>
    <scope>NUCLEOTIDE SEQUENCE</scope>
    <source>
        <strain evidence="3">IND107</strain>
    </source>
</reference>
<comment type="caution">
    <text evidence="3">The sequence shown here is derived from an EMBL/GenBank/DDBJ whole genome shotgun (WGS) entry which is preliminary data.</text>
</comment>
<dbReference type="Proteomes" id="UP000054399">
    <property type="component" value="Unassembled WGS sequence"/>
</dbReference>
<name>A0ABR3BP41_9TREE</name>
<gene>
    <name evidence="3" type="ORF">I308_104980</name>
</gene>
<feature type="compositionally biased region" description="Basic and acidic residues" evidence="1">
    <location>
        <begin position="125"/>
        <end position="141"/>
    </location>
</feature>
<keyword evidence="2" id="KW-0812">Transmembrane</keyword>
<keyword evidence="2" id="KW-0472">Membrane</keyword>
<proteinExistence type="predicted"/>
<dbReference type="GeneID" id="91991836"/>
<keyword evidence="4" id="KW-1185">Reference proteome</keyword>
<evidence type="ECO:0000256" key="2">
    <source>
        <dbReference type="SAM" id="Phobius"/>
    </source>
</evidence>
<organism evidence="3 4">
    <name type="scientific">Cryptococcus tetragattii IND107</name>
    <dbReference type="NCBI Taxonomy" id="1296105"/>
    <lineage>
        <taxon>Eukaryota</taxon>
        <taxon>Fungi</taxon>
        <taxon>Dikarya</taxon>
        <taxon>Basidiomycota</taxon>
        <taxon>Agaricomycotina</taxon>
        <taxon>Tremellomycetes</taxon>
        <taxon>Tremellales</taxon>
        <taxon>Cryptococcaceae</taxon>
        <taxon>Cryptococcus</taxon>
        <taxon>Cryptococcus gattii species complex</taxon>
    </lineage>
</organism>
<dbReference type="RefSeq" id="XP_066612927.1">
    <property type="nucleotide sequence ID" value="XM_066759440.1"/>
</dbReference>
<evidence type="ECO:0000313" key="3">
    <source>
        <dbReference type="EMBL" id="KAL0245843.1"/>
    </source>
</evidence>
<feature type="compositionally biased region" description="Basic residues" evidence="1">
    <location>
        <begin position="142"/>
        <end position="152"/>
    </location>
</feature>
<reference evidence="3" key="2">
    <citation type="submission" date="2024-01" db="EMBL/GenBank/DDBJ databases">
        <title>Comparative genomics of Cryptococcus and Kwoniella reveals pathogenesis evolution and contrasting modes of karyotype evolution via chromosome fusion or intercentromeric recombination.</title>
        <authorList>
            <person name="Coelho M.A."/>
            <person name="David-Palma M."/>
            <person name="Shea T."/>
            <person name="Bowers K."/>
            <person name="Mcginley-Smith S."/>
            <person name="Mohammad A.W."/>
            <person name="Gnirke A."/>
            <person name="Yurkov A.M."/>
            <person name="Nowrousian M."/>
            <person name="Sun S."/>
            <person name="Cuomo C.A."/>
            <person name="Heitman J."/>
        </authorList>
    </citation>
    <scope>NUCLEOTIDE SEQUENCE</scope>
    <source>
        <strain evidence="3">IND107</strain>
    </source>
</reference>
<feature type="region of interest" description="Disordered" evidence="1">
    <location>
        <begin position="125"/>
        <end position="152"/>
    </location>
</feature>